<sequence>MKEILFTGKIPITSSNEDIPWQMKCDITRSDDLVEVRLIDTRDIFTFYVCNLSQSDFYILKREQDLIVDYESFIPILVKLFHGILTKRLFALFSKETY</sequence>
<name>R0KU25_NOSB1</name>
<dbReference type="STRING" id="578461.R0KU25"/>
<organism evidence="2 3">
    <name type="scientific">Nosema bombycis (strain CQ1 / CVCC 102059)</name>
    <name type="common">Microsporidian parasite</name>
    <name type="synonym">Pebrine of silkworm</name>
    <dbReference type="NCBI Taxonomy" id="578461"/>
    <lineage>
        <taxon>Eukaryota</taxon>
        <taxon>Fungi</taxon>
        <taxon>Fungi incertae sedis</taxon>
        <taxon>Microsporidia</taxon>
        <taxon>Nosematidae</taxon>
        <taxon>Nosema</taxon>
    </lineage>
</organism>
<keyword evidence="3" id="KW-1185">Reference proteome</keyword>
<dbReference type="EMBL" id="KB908969">
    <property type="protein sequence ID" value="EOB13732.1"/>
    <property type="molecule type" value="Genomic_DNA"/>
</dbReference>
<protein>
    <recommendedName>
        <fullName evidence="1">Spindle assembly abnormal protein 6 N-terminal domain-containing protein</fullName>
    </recommendedName>
</protein>
<dbReference type="HOGENOM" id="CLU_2334162_0_0_1"/>
<proteinExistence type="predicted"/>
<dbReference type="InterPro" id="IPR038558">
    <property type="entry name" value="SAS-6_N_sf"/>
</dbReference>
<evidence type="ECO:0000313" key="2">
    <source>
        <dbReference type="EMBL" id="EOB13732.1"/>
    </source>
</evidence>
<gene>
    <name evidence="2" type="ORF">NBO_61g0003</name>
</gene>
<feature type="domain" description="Spindle assembly abnormal protein 6 N-terminal" evidence="1">
    <location>
        <begin position="23"/>
        <end position="84"/>
    </location>
</feature>
<dbReference type="OrthoDB" id="49058at2759"/>
<accession>R0KU25</accession>
<dbReference type="Pfam" id="PF16531">
    <property type="entry name" value="SAS-6_N"/>
    <property type="match status" value="1"/>
</dbReference>
<dbReference type="Proteomes" id="UP000016927">
    <property type="component" value="Unassembled WGS sequence"/>
</dbReference>
<dbReference type="Gene3D" id="2.170.210.20">
    <property type="entry name" value="Spindle assembly abnormal protein 6, N-terminal domain"/>
    <property type="match status" value="1"/>
</dbReference>
<dbReference type="VEuPathDB" id="MicrosporidiaDB:NBO_61g0003"/>
<evidence type="ECO:0000313" key="3">
    <source>
        <dbReference type="Proteomes" id="UP000016927"/>
    </source>
</evidence>
<dbReference type="InterPro" id="IPR032396">
    <property type="entry name" value="SAS-6_N"/>
</dbReference>
<dbReference type="AlphaFoldDB" id="R0KU25"/>
<reference evidence="2 3" key="1">
    <citation type="journal article" date="2013" name="BMC Genomics">
        <title>Comparative genomics of parasitic silkworm microsporidia reveal an association between genome expansion and host adaptation.</title>
        <authorList>
            <person name="Pan G."/>
            <person name="Xu J."/>
            <person name="Li T."/>
            <person name="Xia Q."/>
            <person name="Liu S.L."/>
            <person name="Zhang G."/>
            <person name="Li S."/>
            <person name="Li C."/>
            <person name="Liu H."/>
            <person name="Yang L."/>
            <person name="Liu T."/>
            <person name="Zhang X."/>
            <person name="Wu Z."/>
            <person name="Fan W."/>
            <person name="Dang X."/>
            <person name="Xiang H."/>
            <person name="Tao M."/>
            <person name="Li Y."/>
            <person name="Hu J."/>
            <person name="Li Z."/>
            <person name="Lin L."/>
            <person name="Luo J."/>
            <person name="Geng L."/>
            <person name="Wang L."/>
            <person name="Long M."/>
            <person name="Wan Y."/>
            <person name="He N."/>
            <person name="Zhang Z."/>
            <person name="Lu C."/>
            <person name="Keeling P.J."/>
            <person name="Wang J."/>
            <person name="Xiang Z."/>
            <person name="Zhou Z."/>
        </authorList>
    </citation>
    <scope>NUCLEOTIDE SEQUENCE [LARGE SCALE GENOMIC DNA]</scope>
    <source>
        <strain evidence="3">CQ1 / CVCC 102059</strain>
    </source>
</reference>
<evidence type="ECO:0000259" key="1">
    <source>
        <dbReference type="Pfam" id="PF16531"/>
    </source>
</evidence>